<gene>
    <name evidence="13" type="ORF">K678_02965</name>
</gene>
<evidence type="ECO:0000256" key="10">
    <source>
        <dbReference type="SAM" id="MobiDB-lite"/>
    </source>
</evidence>
<evidence type="ECO:0000256" key="3">
    <source>
        <dbReference type="ARBA" id="ARBA00022598"/>
    </source>
</evidence>
<dbReference type="PROSITE" id="PS00150">
    <property type="entry name" value="ACYLPHOSPHATASE_1"/>
    <property type="match status" value="1"/>
</dbReference>
<dbReference type="InterPro" id="IPR051060">
    <property type="entry name" value="Carbamoyltrans_HypF-like"/>
</dbReference>
<dbReference type="PROSITE" id="PS51163">
    <property type="entry name" value="YRDC"/>
    <property type="match status" value="1"/>
</dbReference>
<keyword evidence="9" id="KW-0378">Hydrolase</keyword>
<protein>
    <recommendedName>
        <fullName evidence="8">Carbamoyltransferase HypF</fullName>
        <ecNumber evidence="8">6.2.-.-</ecNumber>
    </recommendedName>
</protein>
<feature type="active site" evidence="9">
    <location>
        <position position="44"/>
    </location>
</feature>
<keyword evidence="4" id="KW-0479">Metal-binding</keyword>
<dbReference type="STRING" id="1316936.K678_02965"/>
<dbReference type="EMBL" id="AQPH01000006">
    <property type="protein sequence ID" value="EPY03017.1"/>
    <property type="molecule type" value="Genomic_DNA"/>
</dbReference>
<comment type="function">
    <text evidence="8">Involved in the maturation of [NiFe] hydrogenases. Along with HypE, it catalyzes the synthesis of the CN ligands of the active site iron of [NiFe]-hydrogenases. HypF functions as a carbamoyl transferase using carbamoylphosphate as a substrate and transferring the carboxamido moiety in an ATP-dependent reaction to the thiolate of the C-terminal cysteine of HypE yielding a protein-S-carboxamide.</text>
</comment>
<evidence type="ECO:0000256" key="4">
    <source>
        <dbReference type="ARBA" id="ARBA00022723"/>
    </source>
</evidence>
<evidence type="ECO:0000256" key="6">
    <source>
        <dbReference type="ARBA" id="ARBA00022833"/>
    </source>
</evidence>
<feature type="region of interest" description="Disordered" evidence="10">
    <location>
        <begin position="1"/>
        <end position="22"/>
    </location>
</feature>
<organism evidence="13 14">
    <name type="scientific">Magnetospirillum fulvum MGU-K5</name>
    <dbReference type="NCBI Taxonomy" id="1316936"/>
    <lineage>
        <taxon>Bacteria</taxon>
        <taxon>Pseudomonadati</taxon>
        <taxon>Pseudomonadota</taxon>
        <taxon>Alphaproteobacteria</taxon>
        <taxon>Rhodospirillales</taxon>
        <taxon>Rhodospirillaceae</taxon>
        <taxon>Magnetospirillum</taxon>
    </lineage>
</organism>
<evidence type="ECO:0000256" key="9">
    <source>
        <dbReference type="PROSITE-ProRule" id="PRU00520"/>
    </source>
</evidence>
<evidence type="ECO:0000256" key="8">
    <source>
        <dbReference type="PIRNR" id="PIRNR006256"/>
    </source>
</evidence>
<dbReference type="GO" id="GO:0003998">
    <property type="term" value="F:acylphosphatase activity"/>
    <property type="evidence" value="ECO:0007669"/>
    <property type="project" value="UniProtKB-EC"/>
</dbReference>
<dbReference type="UniPathway" id="UPA00335"/>
<keyword evidence="5" id="KW-0863">Zinc-finger</keyword>
<dbReference type="Proteomes" id="UP000015350">
    <property type="component" value="Unassembled WGS sequence"/>
</dbReference>
<dbReference type="PANTHER" id="PTHR42959:SF1">
    <property type="entry name" value="CARBAMOYLTRANSFERASE HYPF"/>
    <property type="match status" value="1"/>
</dbReference>
<evidence type="ECO:0000313" key="13">
    <source>
        <dbReference type="EMBL" id="EPY03017.1"/>
    </source>
</evidence>
<dbReference type="GO" id="GO:0016874">
    <property type="term" value="F:ligase activity"/>
    <property type="evidence" value="ECO:0007669"/>
    <property type="project" value="UniProtKB-UniRule"/>
</dbReference>
<evidence type="ECO:0000256" key="7">
    <source>
        <dbReference type="ARBA" id="ARBA00048220"/>
    </source>
</evidence>
<reference evidence="13 14" key="1">
    <citation type="submission" date="2013-04" db="EMBL/GenBank/DDBJ databases">
        <authorList>
            <person name="Kuznetsov B."/>
            <person name="Ivanovsky R."/>
        </authorList>
    </citation>
    <scope>NUCLEOTIDE SEQUENCE [LARGE SCALE GENOMIC DNA]</scope>
    <source>
        <strain evidence="13 14">MGU-K5</strain>
    </source>
</reference>
<dbReference type="InterPro" id="IPR001792">
    <property type="entry name" value="Acylphosphatase-like_dom"/>
</dbReference>
<accession>S9SAU4</accession>
<feature type="active site" evidence="9">
    <location>
        <position position="62"/>
    </location>
</feature>
<dbReference type="Gene3D" id="3.30.420.40">
    <property type="match status" value="1"/>
</dbReference>
<feature type="domain" description="YrdC-like" evidence="12">
    <location>
        <begin position="224"/>
        <end position="422"/>
    </location>
</feature>
<dbReference type="AlphaFoldDB" id="S9SAU4"/>
<dbReference type="InterPro" id="IPR017968">
    <property type="entry name" value="Acylphosphatase_CS"/>
</dbReference>
<dbReference type="GO" id="GO:0003725">
    <property type="term" value="F:double-stranded RNA binding"/>
    <property type="evidence" value="ECO:0007669"/>
    <property type="project" value="InterPro"/>
</dbReference>
<dbReference type="PATRIC" id="fig|1316936.3.peg.597"/>
<comment type="caution">
    <text evidence="13">The sequence shown here is derived from an EMBL/GenBank/DDBJ whole genome shotgun (WGS) entry which is preliminary data.</text>
</comment>
<dbReference type="Gene3D" id="3.30.420.360">
    <property type="match status" value="1"/>
</dbReference>
<keyword evidence="3" id="KW-0436">Ligase</keyword>
<dbReference type="Pfam" id="PF01300">
    <property type="entry name" value="Sua5_yciO_yrdC"/>
    <property type="match status" value="1"/>
</dbReference>
<dbReference type="PANTHER" id="PTHR42959">
    <property type="entry name" value="CARBAMOYLTRANSFERASE"/>
    <property type="match status" value="1"/>
</dbReference>
<dbReference type="GO" id="GO:0008270">
    <property type="term" value="F:zinc ion binding"/>
    <property type="evidence" value="ECO:0007669"/>
    <property type="project" value="UniProtKB-KW"/>
</dbReference>
<dbReference type="EC" id="6.2.-.-" evidence="8"/>
<dbReference type="Gene3D" id="3.30.110.120">
    <property type="match status" value="1"/>
</dbReference>
<dbReference type="Pfam" id="PF17788">
    <property type="entry name" value="HypF_C"/>
    <property type="match status" value="1"/>
</dbReference>
<evidence type="ECO:0000256" key="5">
    <source>
        <dbReference type="ARBA" id="ARBA00022771"/>
    </source>
</evidence>
<dbReference type="PROSITE" id="PS51160">
    <property type="entry name" value="ACYLPHOSPHATASE_3"/>
    <property type="match status" value="1"/>
</dbReference>
<dbReference type="InterPro" id="IPR055128">
    <property type="entry name" value="HypF_C_2"/>
</dbReference>
<dbReference type="SUPFAM" id="SSF54975">
    <property type="entry name" value="Acylphosphatase/BLUF domain-like"/>
    <property type="match status" value="1"/>
</dbReference>
<dbReference type="SUPFAM" id="SSF55821">
    <property type="entry name" value="YrdC/RibB"/>
    <property type="match status" value="1"/>
</dbReference>
<evidence type="ECO:0000256" key="1">
    <source>
        <dbReference type="ARBA" id="ARBA00004711"/>
    </source>
</evidence>
<dbReference type="Gene3D" id="3.90.870.50">
    <property type="match status" value="1"/>
</dbReference>
<evidence type="ECO:0000313" key="14">
    <source>
        <dbReference type="Proteomes" id="UP000015350"/>
    </source>
</evidence>
<dbReference type="InterPro" id="IPR036046">
    <property type="entry name" value="Acylphosphatase-like_dom_sf"/>
</dbReference>
<comment type="catalytic activity">
    <reaction evidence="9">
        <text>an acyl phosphate + H2O = a carboxylate + phosphate + H(+)</text>
        <dbReference type="Rhea" id="RHEA:14965"/>
        <dbReference type="ChEBI" id="CHEBI:15377"/>
        <dbReference type="ChEBI" id="CHEBI:15378"/>
        <dbReference type="ChEBI" id="CHEBI:29067"/>
        <dbReference type="ChEBI" id="CHEBI:43474"/>
        <dbReference type="ChEBI" id="CHEBI:59918"/>
        <dbReference type="EC" id="3.6.1.7"/>
    </reaction>
</comment>
<dbReference type="GO" id="GO:0051604">
    <property type="term" value="P:protein maturation"/>
    <property type="evidence" value="ECO:0007669"/>
    <property type="project" value="TreeGrafter"/>
</dbReference>
<evidence type="ECO:0000256" key="2">
    <source>
        <dbReference type="ARBA" id="ARBA00008097"/>
    </source>
</evidence>
<evidence type="ECO:0000259" key="12">
    <source>
        <dbReference type="PROSITE" id="PS51163"/>
    </source>
</evidence>
<dbReference type="NCBIfam" id="TIGR00143">
    <property type="entry name" value="hypF"/>
    <property type="match status" value="1"/>
</dbReference>
<name>S9SAU4_MAGFU</name>
<dbReference type="GO" id="GO:0016743">
    <property type="term" value="F:carboxyl- or carbamoyltransferase activity"/>
    <property type="evidence" value="ECO:0007669"/>
    <property type="project" value="UniProtKB-UniRule"/>
</dbReference>
<dbReference type="Pfam" id="PF22521">
    <property type="entry name" value="HypF_C_2"/>
    <property type="match status" value="1"/>
</dbReference>
<dbReference type="InterPro" id="IPR006070">
    <property type="entry name" value="Sua5-like_dom"/>
</dbReference>
<comment type="catalytic activity">
    <reaction evidence="7 8">
        <text>C-terminal L-cysteinyl-[HypE protein] + carbamoyl phosphate + ATP + H2O = C-terminal S-carboxamide-L-cysteinyl-[HypE protein] + AMP + phosphate + diphosphate + H(+)</text>
        <dbReference type="Rhea" id="RHEA:55636"/>
        <dbReference type="Rhea" id="RHEA-COMP:14247"/>
        <dbReference type="Rhea" id="RHEA-COMP:14392"/>
        <dbReference type="ChEBI" id="CHEBI:15377"/>
        <dbReference type="ChEBI" id="CHEBI:15378"/>
        <dbReference type="ChEBI" id="CHEBI:30616"/>
        <dbReference type="ChEBI" id="CHEBI:33019"/>
        <dbReference type="ChEBI" id="CHEBI:43474"/>
        <dbReference type="ChEBI" id="CHEBI:58228"/>
        <dbReference type="ChEBI" id="CHEBI:76913"/>
        <dbReference type="ChEBI" id="CHEBI:139126"/>
        <dbReference type="ChEBI" id="CHEBI:456215"/>
    </reaction>
</comment>
<dbReference type="Pfam" id="PF07503">
    <property type="entry name" value="zf-HYPF"/>
    <property type="match status" value="2"/>
</dbReference>
<proteinExistence type="inferred from homology"/>
<dbReference type="eggNOG" id="COG0068">
    <property type="taxonomic scope" value="Bacteria"/>
</dbReference>
<dbReference type="InterPro" id="IPR041440">
    <property type="entry name" value="HypF_C"/>
</dbReference>
<dbReference type="PIRSF" id="PIRSF006256">
    <property type="entry name" value="CMPcnvr_hdrg_mat"/>
    <property type="match status" value="1"/>
</dbReference>
<keyword evidence="6" id="KW-0862">Zinc</keyword>
<sequence length="775" mass="81788">MDRGWRSDGSGHGEGRRASVTRRDATVRREAIRLRGRVQGVGMRPFVFGLAERLGLVGFVCNDAEGVAIEVEGRAIDAFAAALAAEAPPLARIDAVERRPLPPQGSGGFVIAASRDGGAVATAIPADAALCESCLDDLFDPASRFYLYPFVTCTQCGPRFTITRAVPYDRPNTAMAGFALCPECEQAYRDPRDRRFHAEPLACPICGPRLSLYPDEPEGSSEPLFPIAAIGAALRAGQIVAVKGIGGFHLMCDASNEASVAALRHRKGRESKPFAVMVANPASLDRFAIPEAAERTLIAAPSRPIVLMRVQPGTLAPSVAPSLTRGGFLLPYAPLHHLIFHDLAGRPEGRDWRDQAQPFALIATSANPGGEPLVVEDEEARQRLAGIADLIVTHDRPILIRADDSVMGGAAGGPVFLRRARGFVPDPIDLGEDGPCVLGVGAHLKATVTLTRGREAFVSQHIGDLDTAETLRFYRETIAHLTRILDVSPEIVACDLHSDYASTRYAESLDRPLMRVQHHAAHLAAIAAEHRQSGPVLGVALDGHGLGDDGGNWGGELMIVEGASWRRIGHLRPLALPGGDRAAREPWRMGVAALAAIGQAESAAARFADIPLAAALAARVASAPTTTSLGRLFDAAAALLGLRTHQGHEGQAAMELEALVREPQPLPGGYVLADDVLDFTPLLAALAVPGIDRRAGAELFHGTLIAGLAAWITAAAARLGMERVALGGGCLMNRVLAEGLSVALERQGVRPLLARAVPTNDGGLSLGQAAMARAV</sequence>
<dbReference type="InterPro" id="IPR017945">
    <property type="entry name" value="DHBP_synth_RibB-like_a/b_dom"/>
</dbReference>
<dbReference type="InterPro" id="IPR004421">
    <property type="entry name" value="Carbamoyltransferase_HypF"/>
</dbReference>
<dbReference type="Pfam" id="PF00708">
    <property type="entry name" value="Acylphosphatase"/>
    <property type="match status" value="1"/>
</dbReference>
<comment type="pathway">
    <text evidence="1 8">Protein modification; [NiFe] hydrogenase maturation.</text>
</comment>
<comment type="similarity">
    <text evidence="2 8">Belongs to the carbamoyltransferase HypF family.</text>
</comment>
<evidence type="ECO:0000259" key="11">
    <source>
        <dbReference type="PROSITE" id="PS51160"/>
    </source>
</evidence>
<feature type="domain" description="Acylphosphatase-like" evidence="11">
    <location>
        <begin position="29"/>
        <end position="113"/>
    </location>
</feature>
<dbReference type="InterPro" id="IPR011125">
    <property type="entry name" value="Znf_HypF"/>
</dbReference>